<evidence type="ECO:0000313" key="3">
    <source>
        <dbReference type="Proteomes" id="UP000095495"/>
    </source>
</evidence>
<reference evidence="2 3" key="1">
    <citation type="submission" date="2015-09" db="EMBL/GenBank/DDBJ databases">
        <authorList>
            <consortium name="Pathogen Informatics"/>
        </authorList>
    </citation>
    <scope>NUCLEOTIDE SEQUENCE [LARGE SCALE GENOMIC DNA]</scope>
    <source>
        <strain evidence="2 3">2789STDY5608863</strain>
    </source>
</reference>
<dbReference type="InterPro" id="IPR027417">
    <property type="entry name" value="P-loop_NTPase"/>
</dbReference>
<keyword evidence="2" id="KW-0547">Nucleotide-binding</keyword>
<evidence type="ECO:0000259" key="1">
    <source>
        <dbReference type="PROSITE" id="PS50893"/>
    </source>
</evidence>
<organism evidence="2 3">
    <name type="scientific">Roseburia faecis</name>
    <dbReference type="NCBI Taxonomy" id="301302"/>
    <lineage>
        <taxon>Bacteria</taxon>
        <taxon>Bacillati</taxon>
        <taxon>Bacillota</taxon>
        <taxon>Clostridia</taxon>
        <taxon>Lachnospirales</taxon>
        <taxon>Lachnospiraceae</taxon>
        <taxon>Roseburia</taxon>
    </lineage>
</organism>
<dbReference type="RefSeq" id="WP_055260743.1">
    <property type="nucleotide sequence ID" value="NZ_CYXV01000001.1"/>
</dbReference>
<dbReference type="GO" id="GO:0015421">
    <property type="term" value="F:ABC-type oligopeptide transporter activity"/>
    <property type="evidence" value="ECO:0007669"/>
    <property type="project" value="TreeGrafter"/>
</dbReference>
<dbReference type="EMBL" id="CYXV01000001">
    <property type="protein sequence ID" value="CUM71229.1"/>
    <property type="molecule type" value="Genomic_DNA"/>
</dbReference>
<dbReference type="PANTHER" id="PTHR43394">
    <property type="entry name" value="ATP-DEPENDENT PERMEASE MDL1, MITOCHONDRIAL"/>
    <property type="match status" value="1"/>
</dbReference>
<gene>
    <name evidence="2" type="primary">lmrA</name>
    <name evidence="2" type="ORF">ERS852420_00179</name>
</gene>
<keyword evidence="2" id="KW-0067">ATP-binding</keyword>
<proteinExistence type="predicted"/>
<keyword evidence="2" id="KW-0378">Hydrolase</keyword>
<evidence type="ECO:0000313" key="2">
    <source>
        <dbReference type="EMBL" id="CUM71229.1"/>
    </source>
</evidence>
<dbReference type="Proteomes" id="UP000095495">
    <property type="component" value="Unassembled WGS sequence"/>
</dbReference>
<dbReference type="Gene3D" id="3.40.50.300">
    <property type="entry name" value="P-loop containing nucleotide triphosphate hydrolases"/>
    <property type="match status" value="1"/>
</dbReference>
<feature type="domain" description="ABC transporter" evidence="1">
    <location>
        <begin position="1"/>
        <end position="193"/>
    </location>
</feature>
<dbReference type="InterPro" id="IPR003439">
    <property type="entry name" value="ABC_transporter-like_ATP-bd"/>
</dbReference>
<dbReference type="AlphaFoldDB" id="A0A173R109"/>
<dbReference type="Pfam" id="PF00005">
    <property type="entry name" value="ABC_tran"/>
    <property type="match status" value="1"/>
</dbReference>
<dbReference type="SUPFAM" id="SSF52540">
    <property type="entry name" value="P-loop containing nucleoside triphosphate hydrolases"/>
    <property type="match status" value="1"/>
</dbReference>
<dbReference type="EC" id="3.6.3.44" evidence="2"/>
<dbReference type="PROSITE" id="PS50893">
    <property type="entry name" value="ABC_TRANSPORTER_2"/>
    <property type="match status" value="1"/>
</dbReference>
<dbReference type="PANTHER" id="PTHR43394:SF1">
    <property type="entry name" value="ATP-BINDING CASSETTE SUB-FAMILY B MEMBER 10, MITOCHONDRIAL"/>
    <property type="match status" value="1"/>
</dbReference>
<dbReference type="InterPro" id="IPR039421">
    <property type="entry name" value="Type_1_exporter"/>
</dbReference>
<protein>
    <submittedName>
        <fullName evidence="2">Multidrug resistance ABC transporter ATP-binding and permease protein</fullName>
        <ecNumber evidence="2">3.6.3.44</ecNumber>
    </submittedName>
</protein>
<dbReference type="GO" id="GO:0016887">
    <property type="term" value="F:ATP hydrolysis activity"/>
    <property type="evidence" value="ECO:0007669"/>
    <property type="project" value="InterPro"/>
</dbReference>
<sequence length="202" mass="23524">MYAQKVGRAQEDCGIRSITAIVIVQATEMQPLTQTIITLMLRKTLCSIRDNIRYGDNRVENDRELYKILDKVTLEDFKDNIEQPLGYQFTDGIQISIGQWQKLALGRTLFKPAEVYIFDEPNASLDIASEQAVLNMIWEEMRDKIAILIIHRFNCMLERADKIIVLENGEIEDIGIHEELLRHHGLYYRLYMVQKEMSLSDE</sequence>
<name>A0A173R109_9FIRM</name>
<accession>A0A173R109</accession>
<dbReference type="GO" id="GO:0005524">
    <property type="term" value="F:ATP binding"/>
    <property type="evidence" value="ECO:0007669"/>
    <property type="project" value="UniProtKB-KW"/>
</dbReference>